<dbReference type="GO" id="GO:0005886">
    <property type="term" value="C:plasma membrane"/>
    <property type="evidence" value="ECO:0007669"/>
    <property type="project" value="UniProtKB-SubCell"/>
</dbReference>
<reference evidence="11 12" key="1">
    <citation type="submission" date="2020-08" db="EMBL/GenBank/DDBJ databases">
        <title>Cohnella phylogeny.</title>
        <authorList>
            <person name="Dunlap C."/>
        </authorList>
    </citation>
    <scope>NUCLEOTIDE SEQUENCE [LARGE SCALE GENOMIC DNA]</scope>
    <source>
        <strain evidence="11 12">CBP 2801</strain>
    </source>
</reference>
<keyword evidence="3 9" id="KW-1003">Cell membrane</keyword>
<feature type="transmembrane region" description="Helical" evidence="10">
    <location>
        <begin position="118"/>
        <end position="139"/>
    </location>
</feature>
<name>A0A7X0SW42_9BACL</name>
<comment type="similarity">
    <text evidence="2 9">Belongs to the membrane-bound acyltransferase family.</text>
</comment>
<dbReference type="PANTHER" id="PTHR13285">
    <property type="entry name" value="ACYLTRANSFERASE"/>
    <property type="match status" value="1"/>
</dbReference>
<dbReference type="EMBL" id="JACJVO010000040">
    <property type="protein sequence ID" value="MBB6735048.1"/>
    <property type="molecule type" value="Genomic_DNA"/>
</dbReference>
<evidence type="ECO:0000256" key="4">
    <source>
        <dbReference type="ARBA" id="ARBA00022679"/>
    </source>
</evidence>
<dbReference type="AlphaFoldDB" id="A0A7X0SW42"/>
<dbReference type="InterPro" id="IPR004299">
    <property type="entry name" value="MBOAT_fam"/>
</dbReference>
<keyword evidence="6 10" id="KW-1133">Transmembrane helix</keyword>
<dbReference type="RefSeq" id="WP_185132701.1">
    <property type="nucleotide sequence ID" value="NZ_JACJVO010000040.1"/>
</dbReference>
<dbReference type="GO" id="GO:0042121">
    <property type="term" value="P:alginic acid biosynthetic process"/>
    <property type="evidence" value="ECO:0007669"/>
    <property type="project" value="InterPro"/>
</dbReference>
<dbReference type="Proteomes" id="UP000564644">
    <property type="component" value="Unassembled WGS sequence"/>
</dbReference>
<proteinExistence type="inferred from homology"/>
<feature type="transmembrane region" description="Helical" evidence="10">
    <location>
        <begin position="6"/>
        <end position="23"/>
    </location>
</feature>
<evidence type="ECO:0000256" key="8">
    <source>
        <dbReference type="ARBA" id="ARBA00023315"/>
    </source>
</evidence>
<dbReference type="PIRSF" id="PIRSF016636">
    <property type="entry name" value="AlgI_DltB"/>
    <property type="match status" value="1"/>
</dbReference>
<accession>A0A7X0SW42</accession>
<evidence type="ECO:0000256" key="5">
    <source>
        <dbReference type="ARBA" id="ARBA00022692"/>
    </source>
</evidence>
<feature type="transmembrane region" description="Helical" evidence="10">
    <location>
        <begin position="151"/>
        <end position="170"/>
    </location>
</feature>
<evidence type="ECO:0000256" key="2">
    <source>
        <dbReference type="ARBA" id="ARBA00010323"/>
    </source>
</evidence>
<dbReference type="PANTHER" id="PTHR13285:SF23">
    <property type="entry name" value="TEICHOIC ACID D-ALANYLTRANSFERASE"/>
    <property type="match status" value="1"/>
</dbReference>
<feature type="transmembrane region" description="Helical" evidence="10">
    <location>
        <begin position="82"/>
        <end position="98"/>
    </location>
</feature>
<keyword evidence="8 9" id="KW-0012">Acyltransferase</keyword>
<evidence type="ECO:0000256" key="3">
    <source>
        <dbReference type="ARBA" id="ARBA00022475"/>
    </source>
</evidence>
<dbReference type="InterPro" id="IPR024194">
    <property type="entry name" value="Ac/AlaTfrase_AlgI/DltB"/>
</dbReference>
<dbReference type="Pfam" id="PF03062">
    <property type="entry name" value="MBOAT"/>
    <property type="match status" value="1"/>
</dbReference>
<keyword evidence="5 10" id="KW-0812">Transmembrane</keyword>
<dbReference type="InterPro" id="IPR051085">
    <property type="entry name" value="MB_O-acyltransferase"/>
</dbReference>
<protein>
    <submittedName>
        <fullName evidence="11">MBOAT family protein</fullName>
    </submittedName>
</protein>
<feature type="transmembrane region" description="Helical" evidence="10">
    <location>
        <begin position="356"/>
        <end position="374"/>
    </location>
</feature>
<feature type="transmembrane region" description="Helical" evidence="10">
    <location>
        <begin position="395"/>
        <end position="420"/>
    </location>
</feature>
<comment type="caution">
    <text evidence="11">The sequence shown here is derived from an EMBL/GenBank/DDBJ whole genome shotgun (WGS) entry which is preliminary data.</text>
</comment>
<keyword evidence="7 9" id="KW-0472">Membrane</keyword>
<evidence type="ECO:0000256" key="7">
    <source>
        <dbReference type="ARBA" id="ARBA00023136"/>
    </source>
</evidence>
<feature type="transmembrane region" description="Helical" evidence="10">
    <location>
        <begin position="432"/>
        <end position="451"/>
    </location>
</feature>
<organism evidence="11 12">
    <name type="scientific">Cohnella zeiphila</name>
    <dbReference type="NCBI Taxonomy" id="2761120"/>
    <lineage>
        <taxon>Bacteria</taxon>
        <taxon>Bacillati</taxon>
        <taxon>Bacillota</taxon>
        <taxon>Bacilli</taxon>
        <taxon>Bacillales</taxon>
        <taxon>Paenibacillaceae</taxon>
        <taxon>Cohnella</taxon>
    </lineage>
</organism>
<evidence type="ECO:0000313" key="12">
    <source>
        <dbReference type="Proteomes" id="UP000564644"/>
    </source>
</evidence>
<evidence type="ECO:0000256" key="6">
    <source>
        <dbReference type="ARBA" id="ARBA00022989"/>
    </source>
</evidence>
<gene>
    <name evidence="11" type="ORF">H7C18_29455</name>
</gene>
<feature type="transmembrane region" description="Helical" evidence="10">
    <location>
        <begin position="53"/>
        <end position="70"/>
    </location>
</feature>
<evidence type="ECO:0000256" key="10">
    <source>
        <dbReference type="SAM" id="Phobius"/>
    </source>
</evidence>
<dbReference type="InterPro" id="IPR028362">
    <property type="entry name" value="AlgI"/>
</dbReference>
<feature type="transmembrane region" description="Helical" evidence="10">
    <location>
        <begin position="313"/>
        <end position="336"/>
    </location>
</feature>
<keyword evidence="12" id="KW-1185">Reference proteome</keyword>
<evidence type="ECO:0000313" key="11">
    <source>
        <dbReference type="EMBL" id="MBB6735048.1"/>
    </source>
</evidence>
<evidence type="ECO:0000256" key="9">
    <source>
        <dbReference type="PIRNR" id="PIRNR016636"/>
    </source>
</evidence>
<evidence type="ECO:0000256" key="1">
    <source>
        <dbReference type="ARBA" id="ARBA00004651"/>
    </source>
</evidence>
<keyword evidence="4 9" id="KW-0808">Transferase</keyword>
<sequence>MLFNSYPFIFVFLPATAIVYFLLNRFRWTVASKTWLALASLFFYGYWNVRYVPLILGSIVFNYFIGRWLAAWSSRGTGARRAVLIGGLAVDLLLLGYYKYANFFLQNLGDVTGHTYTALQVVLPLGISFFTFTQIAFLVDAYKGKAKEFNFISYTLFVTFFPHLIAGPILHHSEMMPQFDRKRNKVWNWPNAAKGIFVFCIGLFKKVVIADTFALYANSGFAKATEFTDSWIAALSYTFQLYFDFSGYTDMAIGIALLFNIRLPQNFNSPYKAVSITDFWRRWHMTLSRFLRDYIYIPLGGNRRGFAIANRNLIITFLLGGLWHGAGWTFILWGALHGVGQAIQRVWTRRGRPLPTWLAWLLTFLFINFTWVFFRAEDWKQAFRLLKGMVGMNGIGIGLLSAHWAPILLIVVFLPFVLIFRNSSELETTFKPGWKTALGIAVLFVVSLLYLNRISTFLYFNF</sequence>
<comment type="subcellular location">
    <subcellularLocation>
        <location evidence="1">Cell membrane</location>
        <topology evidence="1">Multi-pass membrane protein</topology>
    </subcellularLocation>
</comment>
<dbReference type="GO" id="GO:0016746">
    <property type="term" value="F:acyltransferase activity"/>
    <property type="evidence" value="ECO:0007669"/>
    <property type="project" value="UniProtKB-KW"/>
</dbReference>
<dbReference type="PIRSF" id="PIRSF500217">
    <property type="entry name" value="AlgI"/>
    <property type="match status" value="1"/>
</dbReference>